<keyword evidence="3" id="KW-0812">Transmembrane</keyword>
<dbReference type="SUPFAM" id="SSF55073">
    <property type="entry name" value="Nucleotide cyclase"/>
    <property type="match status" value="1"/>
</dbReference>
<dbReference type="InterPro" id="IPR033424">
    <property type="entry name" value="MASE4"/>
</dbReference>
<keyword evidence="3" id="KW-1133">Transmembrane helix</keyword>
<dbReference type="GO" id="GO:0052621">
    <property type="term" value="F:diguanylate cyclase activity"/>
    <property type="evidence" value="ECO:0007669"/>
    <property type="project" value="UniProtKB-EC"/>
</dbReference>
<keyword evidence="6" id="KW-1185">Reference proteome</keyword>
<dbReference type="InterPro" id="IPR050469">
    <property type="entry name" value="Diguanylate_Cyclase"/>
</dbReference>
<evidence type="ECO:0000256" key="3">
    <source>
        <dbReference type="SAM" id="Phobius"/>
    </source>
</evidence>
<feature type="domain" description="GGDEF" evidence="4">
    <location>
        <begin position="337"/>
        <end position="474"/>
    </location>
</feature>
<feature type="transmembrane region" description="Helical" evidence="3">
    <location>
        <begin position="56"/>
        <end position="76"/>
    </location>
</feature>
<dbReference type="Gene3D" id="3.30.70.270">
    <property type="match status" value="1"/>
</dbReference>
<dbReference type="SMART" id="SM00267">
    <property type="entry name" value="GGDEF"/>
    <property type="match status" value="1"/>
</dbReference>
<dbReference type="NCBIfam" id="TIGR00254">
    <property type="entry name" value="GGDEF"/>
    <property type="match status" value="1"/>
</dbReference>
<dbReference type="Pfam" id="PF17158">
    <property type="entry name" value="MASE4"/>
    <property type="match status" value="1"/>
</dbReference>
<dbReference type="PANTHER" id="PTHR45138">
    <property type="entry name" value="REGULATORY COMPONENTS OF SENSORY TRANSDUCTION SYSTEM"/>
    <property type="match status" value="1"/>
</dbReference>
<sequence length="478" mass="51556">MPSNPIQRPAPAHLANEPAGHRERFAAGATILVSVVLFMLAVPYATVALVPFPAFIPIYVTALVIFDLITAVLLFGQYRALGAVGLLVLGGAYLFTATATAAYALIFPGLFAPTGLLGSGPQTSSALYMLWHAGFPLAVMAYAQIKHHRPPGPQWWEHGRAHRGILATVGVVLLVVALWTGFATAGHAHLPVFLDGNRTTATGKLVLAGIWLLSLAALVLLWRRKPHALLDVWLQVVMCVWLLDIALAALLNTGRYDLGWYMGRIYGLLAAGFLLIVLLSESARHQAQLRQVTAALEAANASLWRLSMQDGLTELANRRAFDLHLAEQLALATRHHRPLALVLMDVDHFKAYNDEYGHQLGDECLRTIAKVLRASGKRPSDLAARYGGEEFALVLPETDSHGALHIATATQGAVARLSIPHSQCSTGPHVSISVGIAAIHQGEAMTPQHLIETADKALYEAKRAGRNRVVLQDIPCSA</sequence>
<dbReference type="Proteomes" id="UP000215441">
    <property type="component" value="Unassembled WGS sequence"/>
</dbReference>
<organism evidence="5 6">
    <name type="scientific">Acidovorax kalamii</name>
    <dbReference type="NCBI Taxonomy" id="2004485"/>
    <lineage>
        <taxon>Bacteria</taxon>
        <taxon>Pseudomonadati</taxon>
        <taxon>Pseudomonadota</taxon>
        <taxon>Betaproteobacteria</taxon>
        <taxon>Burkholderiales</taxon>
        <taxon>Comamonadaceae</taxon>
        <taxon>Acidovorax</taxon>
    </lineage>
</organism>
<evidence type="ECO:0000313" key="6">
    <source>
        <dbReference type="Proteomes" id="UP000215441"/>
    </source>
</evidence>
<dbReference type="InterPro" id="IPR029787">
    <property type="entry name" value="Nucleotide_cyclase"/>
</dbReference>
<dbReference type="FunFam" id="3.30.70.270:FF:000001">
    <property type="entry name" value="Diguanylate cyclase domain protein"/>
    <property type="match status" value="1"/>
</dbReference>
<dbReference type="InterPro" id="IPR043128">
    <property type="entry name" value="Rev_trsase/Diguanyl_cyclase"/>
</dbReference>
<feature type="transmembrane region" description="Helical" evidence="3">
    <location>
        <begin position="229"/>
        <end position="251"/>
    </location>
</feature>
<feature type="transmembrane region" description="Helical" evidence="3">
    <location>
        <begin position="164"/>
        <end position="185"/>
    </location>
</feature>
<evidence type="ECO:0000259" key="4">
    <source>
        <dbReference type="PROSITE" id="PS50887"/>
    </source>
</evidence>
<evidence type="ECO:0000256" key="1">
    <source>
        <dbReference type="ARBA" id="ARBA00012528"/>
    </source>
</evidence>
<evidence type="ECO:0000313" key="5">
    <source>
        <dbReference type="EMBL" id="OYD50784.1"/>
    </source>
</evidence>
<proteinExistence type="predicted"/>
<dbReference type="GO" id="GO:0005886">
    <property type="term" value="C:plasma membrane"/>
    <property type="evidence" value="ECO:0007669"/>
    <property type="project" value="TreeGrafter"/>
</dbReference>
<name>A0A235EP22_9BURK</name>
<dbReference type="CDD" id="cd01949">
    <property type="entry name" value="GGDEF"/>
    <property type="match status" value="1"/>
</dbReference>
<protein>
    <recommendedName>
        <fullName evidence="1">diguanylate cyclase</fullName>
        <ecNumber evidence="1">2.7.7.65</ecNumber>
    </recommendedName>
</protein>
<feature type="transmembrane region" description="Helical" evidence="3">
    <location>
        <begin position="25"/>
        <end position="50"/>
    </location>
</feature>
<keyword evidence="3" id="KW-0472">Membrane</keyword>
<accession>A0A235EP22</accession>
<dbReference type="Pfam" id="PF00990">
    <property type="entry name" value="GGDEF"/>
    <property type="match status" value="1"/>
</dbReference>
<feature type="transmembrane region" description="Helical" evidence="3">
    <location>
        <begin position="263"/>
        <end position="280"/>
    </location>
</feature>
<feature type="transmembrane region" description="Helical" evidence="3">
    <location>
        <begin position="83"/>
        <end position="106"/>
    </location>
</feature>
<dbReference type="InterPro" id="IPR000160">
    <property type="entry name" value="GGDEF_dom"/>
</dbReference>
<dbReference type="RefSeq" id="WP_094288495.1">
    <property type="nucleotide sequence ID" value="NZ_NOIG01000005.1"/>
</dbReference>
<comment type="caution">
    <text evidence="5">The sequence shown here is derived from an EMBL/GenBank/DDBJ whole genome shotgun (WGS) entry which is preliminary data.</text>
</comment>
<gene>
    <name evidence="5" type="ORF">CBY09_08640</name>
</gene>
<dbReference type="PANTHER" id="PTHR45138:SF9">
    <property type="entry name" value="DIGUANYLATE CYCLASE DGCM-RELATED"/>
    <property type="match status" value="1"/>
</dbReference>
<reference evidence="5 6" key="1">
    <citation type="submission" date="2017-07" db="EMBL/GenBank/DDBJ databases">
        <title>Acidovorax KNDSW TSA 6 genome sequence and assembly.</title>
        <authorList>
            <person name="Mayilraj S."/>
        </authorList>
    </citation>
    <scope>NUCLEOTIDE SEQUENCE [LARGE SCALE GENOMIC DNA]</scope>
    <source>
        <strain evidence="5 6">KNDSW-TSA6</strain>
    </source>
</reference>
<dbReference type="GO" id="GO:1902201">
    <property type="term" value="P:negative regulation of bacterial-type flagellum-dependent cell motility"/>
    <property type="evidence" value="ECO:0007669"/>
    <property type="project" value="TreeGrafter"/>
</dbReference>
<dbReference type="AlphaFoldDB" id="A0A235EP22"/>
<dbReference type="OrthoDB" id="9813903at2"/>
<comment type="catalytic activity">
    <reaction evidence="2">
        <text>2 GTP = 3',3'-c-di-GMP + 2 diphosphate</text>
        <dbReference type="Rhea" id="RHEA:24898"/>
        <dbReference type="ChEBI" id="CHEBI:33019"/>
        <dbReference type="ChEBI" id="CHEBI:37565"/>
        <dbReference type="ChEBI" id="CHEBI:58805"/>
        <dbReference type="EC" id="2.7.7.65"/>
    </reaction>
</comment>
<feature type="transmembrane region" description="Helical" evidence="3">
    <location>
        <begin position="126"/>
        <end position="143"/>
    </location>
</feature>
<dbReference type="EMBL" id="NOIG01000005">
    <property type="protein sequence ID" value="OYD50784.1"/>
    <property type="molecule type" value="Genomic_DNA"/>
</dbReference>
<evidence type="ECO:0000256" key="2">
    <source>
        <dbReference type="ARBA" id="ARBA00034247"/>
    </source>
</evidence>
<dbReference type="GO" id="GO:0043709">
    <property type="term" value="P:cell adhesion involved in single-species biofilm formation"/>
    <property type="evidence" value="ECO:0007669"/>
    <property type="project" value="TreeGrafter"/>
</dbReference>
<feature type="transmembrane region" description="Helical" evidence="3">
    <location>
        <begin position="205"/>
        <end position="222"/>
    </location>
</feature>
<dbReference type="EC" id="2.7.7.65" evidence="1"/>
<dbReference type="PROSITE" id="PS50887">
    <property type="entry name" value="GGDEF"/>
    <property type="match status" value="1"/>
</dbReference>